<reference evidence="1" key="1">
    <citation type="journal article" date="2014" name="Int. J. Syst. Evol. Microbiol.">
        <title>Complete genome sequence of Corynebacterium casei LMG S-19264T (=DSM 44701T), isolated from a smear-ripened cheese.</title>
        <authorList>
            <consortium name="US DOE Joint Genome Institute (JGI-PGF)"/>
            <person name="Walter F."/>
            <person name="Albersmeier A."/>
            <person name="Kalinowski J."/>
            <person name="Ruckert C."/>
        </authorList>
    </citation>
    <scope>NUCLEOTIDE SEQUENCE</scope>
    <source>
        <strain evidence="1">JCM 4346</strain>
    </source>
</reference>
<reference evidence="1" key="2">
    <citation type="submission" date="2020-09" db="EMBL/GenBank/DDBJ databases">
        <authorList>
            <person name="Sun Q."/>
            <person name="Ohkuma M."/>
        </authorList>
    </citation>
    <scope>NUCLEOTIDE SEQUENCE</scope>
    <source>
        <strain evidence="1">JCM 4346</strain>
    </source>
</reference>
<protein>
    <submittedName>
        <fullName evidence="1">Uncharacterized protein</fullName>
    </submittedName>
</protein>
<name>A0A918KZ93_9ACTN</name>
<dbReference type="AlphaFoldDB" id="A0A918KZ93"/>
<gene>
    <name evidence="1" type="ORF">GCM10010251_82760</name>
</gene>
<sequence length="69" mass="6622">MMPARAKRPLAGGGGEVVADRAGAGGLARDGHVPLVAAEAGDVGVHPAQGGLLVQEAVVAGAVLVMVLS</sequence>
<proteinExistence type="predicted"/>
<keyword evidence="2" id="KW-1185">Reference proteome</keyword>
<dbReference type="EMBL" id="BMSX01000028">
    <property type="protein sequence ID" value="GGR53039.1"/>
    <property type="molecule type" value="Genomic_DNA"/>
</dbReference>
<evidence type="ECO:0000313" key="1">
    <source>
        <dbReference type="EMBL" id="GGR53039.1"/>
    </source>
</evidence>
<accession>A0A918KZ93</accession>
<organism evidence="1 2">
    <name type="scientific">Streptomyces aurantiogriseus</name>
    <dbReference type="NCBI Taxonomy" id="66870"/>
    <lineage>
        <taxon>Bacteria</taxon>
        <taxon>Bacillati</taxon>
        <taxon>Actinomycetota</taxon>
        <taxon>Actinomycetes</taxon>
        <taxon>Kitasatosporales</taxon>
        <taxon>Streptomycetaceae</taxon>
        <taxon>Streptomyces</taxon>
    </lineage>
</organism>
<comment type="caution">
    <text evidence="1">The sequence shown here is derived from an EMBL/GenBank/DDBJ whole genome shotgun (WGS) entry which is preliminary data.</text>
</comment>
<dbReference type="Proteomes" id="UP000658320">
    <property type="component" value="Unassembled WGS sequence"/>
</dbReference>
<evidence type="ECO:0000313" key="2">
    <source>
        <dbReference type="Proteomes" id="UP000658320"/>
    </source>
</evidence>